<keyword evidence="2 4" id="KW-0808">Transferase</keyword>
<dbReference type="EMBL" id="MDHN01000020">
    <property type="protein sequence ID" value="OFC71053.1"/>
    <property type="molecule type" value="Genomic_DNA"/>
</dbReference>
<dbReference type="STRING" id="1656094.BFC18_10080"/>
<dbReference type="PANTHER" id="PTHR42811">
    <property type="entry name" value="SERINE ACETYLTRANSFERASE"/>
    <property type="match status" value="1"/>
</dbReference>
<gene>
    <name evidence="5" type="ORF">BFC18_10080</name>
</gene>
<dbReference type="InterPro" id="IPR005881">
    <property type="entry name" value="Ser_O-AcTrfase"/>
</dbReference>
<dbReference type="CDD" id="cd03354">
    <property type="entry name" value="LbH_SAT"/>
    <property type="match status" value="1"/>
</dbReference>
<evidence type="ECO:0000256" key="2">
    <source>
        <dbReference type="ARBA" id="ARBA00022679"/>
    </source>
</evidence>
<evidence type="ECO:0000313" key="5">
    <source>
        <dbReference type="EMBL" id="OFC71053.1"/>
    </source>
</evidence>
<evidence type="ECO:0000256" key="3">
    <source>
        <dbReference type="ARBA" id="ARBA00023315"/>
    </source>
</evidence>
<dbReference type="PIRSF" id="PIRSF000441">
    <property type="entry name" value="CysE"/>
    <property type="match status" value="1"/>
</dbReference>
<comment type="caution">
    <text evidence="5">The sequence shown here is derived from an EMBL/GenBank/DDBJ whole genome shotgun (WGS) entry which is preliminary data.</text>
</comment>
<comment type="similarity">
    <text evidence="1 4">Belongs to the transferase hexapeptide repeat family.</text>
</comment>
<dbReference type="InterPro" id="IPR011004">
    <property type="entry name" value="Trimer_LpxA-like_sf"/>
</dbReference>
<name>A0A1E7ZC05_9ALTE</name>
<dbReference type="GO" id="GO:0009001">
    <property type="term" value="F:serine O-acetyltransferase activity"/>
    <property type="evidence" value="ECO:0007669"/>
    <property type="project" value="UniProtKB-EC"/>
</dbReference>
<dbReference type="InterPro" id="IPR045304">
    <property type="entry name" value="LbH_SAT"/>
</dbReference>
<dbReference type="SUPFAM" id="SSF51161">
    <property type="entry name" value="Trimeric LpxA-like enzymes"/>
    <property type="match status" value="1"/>
</dbReference>
<evidence type="ECO:0000256" key="4">
    <source>
        <dbReference type="PIRNR" id="PIRNR000441"/>
    </source>
</evidence>
<reference evidence="5 6" key="1">
    <citation type="submission" date="2016-08" db="EMBL/GenBank/DDBJ databases">
        <authorList>
            <person name="Seilhamer J.J."/>
        </authorList>
    </citation>
    <scope>NUCLEOTIDE SEQUENCE [LARGE SCALE GENOMIC DNA]</scope>
    <source>
        <strain evidence="5 6">KCTC 42603</strain>
    </source>
</reference>
<sequence length="182" mass="19402">MFENLKADARQRLSTTGQNDEGVSRLLSFVSRTWLATCVYRFGRFAGDVGPKPLKLVLKVLYYPLFFITQGLTGISIQAHCRIGKGFAVNGTGGVFILAETIGENFTVGSGVTVGNVRGSKTLPVIGDNVYIEPGAKILGSVTIGNNVIIRGNSLVLTDIPDDTMAVGNPARIKKKAQAVES</sequence>
<dbReference type="Gene3D" id="2.160.10.10">
    <property type="entry name" value="Hexapeptide repeat proteins"/>
    <property type="match status" value="1"/>
</dbReference>
<dbReference type="InterPro" id="IPR001451">
    <property type="entry name" value="Hexapep"/>
</dbReference>
<evidence type="ECO:0000256" key="1">
    <source>
        <dbReference type="ARBA" id="ARBA00007274"/>
    </source>
</evidence>
<dbReference type="AlphaFoldDB" id="A0A1E7ZC05"/>
<proteinExistence type="inferred from homology"/>
<dbReference type="RefSeq" id="WP_070125191.1">
    <property type="nucleotide sequence ID" value="NZ_MDHN01000020.1"/>
</dbReference>
<protein>
    <recommendedName>
        <fullName evidence="4">Serine acetyltransferase</fullName>
        <ecNumber evidence="4">2.3.1.30</ecNumber>
    </recommendedName>
</protein>
<dbReference type="Proteomes" id="UP000175691">
    <property type="component" value="Unassembled WGS sequence"/>
</dbReference>
<dbReference type="Pfam" id="PF00132">
    <property type="entry name" value="Hexapep"/>
    <property type="match status" value="1"/>
</dbReference>
<comment type="catalytic activity">
    <reaction evidence="4">
        <text>L-serine + acetyl-CoA = O-acetyl-L-serine + CoA</text>
        <dbReference type="Rhea" id="RHEA:24560"/>
        <dbReference type="ChEBI" id="CHEBI:33384"/>
        <dbReference type="ChEBI" id="CHEBI:57287"/>
        <dbReference type="ChEBI" id="CHEBI:57288"/>
        <dbReference type="ChEBI" id="CHEBI:58340"/>
        <dbReference type="EC" id="2.3.1.30"/>
    </reaction>
</comment>
<dbReference type="OrthoDB" id="5767762at2"/>
<dbReference type="GO" id="GO:0005737">
    <property type="term" value="C:cytoplasm"/>
    <property type="evidence" value="ECO:0007669"/>
    <property type="project" value="InterPro"/>
</dbReference>
<organism evidence="5 6">
    <name type="scientific">Alteromonas confluentis</name>
    <dbReference type="NCBI Taxonomy" id="1656094"/>
    <lineage>
        <taxon>Bacteria</taxon>
        <taxon>Pseudomonadati</taxon>
        <taxon>Pseudomonadota</taxon>
        <taxon>Gammaproteobacteria</taxon>
        <taxon>Alteromonadales</taxon>
        <taxon>Alteromonadaceae</taxon>
        <taxon>Alteromonas/Salinimonas group</taxon>
        <taxon>Alteromonas</taxon>
    </lineage>
</organism>
<accession>A0A1E7ZC05</accession>
<keyword evidence="3 4" id="KW-0012">Acyltransferase</keyword>
<keyword evidence="6" id="KW-1185">Reference proteome</keyword>
<evidence type="ECO:0000313" key="6">
    <source>
        <dbReference type="Proteomes" id="UP000175691"/>
    </source>
</evidence>
<dbReference type="EC" id="2.3.1.30" evidence="4"/>
<dbReference type="GO" id="GO:0006535">
    <property type="term" value="P:cysteine biosynthetic process from serine"/>
    <property type="evidence" value="ECO:0007669"/>
    <property type="project" value="InterPro"/>
</dbReference>